<gene>
    <name evidence="1" type="ORF">WG929_06010</name>
</gene>
<reference evidence="1 2" key="1">
    <citation type="submission" date="2024-03" db="EMBL/GenBank/DDBJ databases">
        <title>High-quality draft genome sequence of Oceanobacter sp. wDCs-4.</title>
        <authorList>
            <person name="Dong C."/>
        </authorList>
    </citation>
    <scope>NUCLEOTIDE SEQUENCE [LARGE SCALE GENOMIC DNA]</scope>
    <source>
        <strain evidence="2">wDCs-4</strain>
    </source>
</reference>
<organism evidence="1 2">
    <name type="scientific">Oceanobacter antarcticus</name>
    <dbReference type="NCBI Taxonomy" id="3133425"/>
    <lineage>
        <taxon>Bacteria</taxon>
        <taxon>Pseudomonadati</taxon>
        <taxon>Pseudomonadota</taxon>
        <taxon>Gammaproteobacteria</taxon>
        <taxon>Oceanospirillales</taxon>
        <taxon>Oceanospirillaceae</taxon>
        <taxon>Oceanobacter</taxon>
    </lineage>
</organism>
<dbReference type="InterPro" id="IPR004658">
    <property type="entry name" value="OMP_Slp"/>
</dbReference>
<keyword evidence="2" id="KW-1185">Reference proteome</keyword>
<proteinExistence type="predicted"/>
<dbReference type="NCBIfam" id="TIGR00752">
    <property type="entry name" value="slp"/>
    <property type="match status" value="1"/>
</dbReference>
<keyword evidence="1" id="KW-0449">Lipoprotein</keyword>
<evidence type="ECO:0000313" key="2">
    <source>
        <dbReference type="Proteomes" id="UP001620597"/>
    </source>
</evidence>
<accession>A0ABW8NGT0</accession>
<dbReference type="Pfam" id="PF03843">
    <property type="entry name" value="Slp"/>
    <property type="match status" value="1"/>
</dbReference>
<dbReference type="PANTHER" id="PTHR37530:SF1">
    <property type="entry name" value="OUTER MEMBRANE PROTEIN SLP"/>
    <property type="match status" value="1"/>
</dbReference>
<name>A0ABW8NGT0_9GAMM</name>
<protein>
    <submittedName>
        <fullName evidence="1">Slp family lipoprotein</fullName>
    </submittedName>
</protein>
<dbReference type="RefSeq" id="WP_416205315.1">
    <property type="nucleotide sequence ID" value="NZ_JBBKTX010000006.1"/>
</dbReference>
<sequence length="263" mass="29138">MHYFRNTDSNIDSNVHPTSGPVSGRIHTGLYADLYADIYVPIACFLHPANNSSHKRPRIRPGLIGLALLLSGLLSGCASYPKSISVANPDSLPDLQQLQASPDQYQHQTVVLGGRIVSVINGAEHTTLEILHRPLWSSGQPHADNDQSGGRFRAELGYFVDPEIYQPGRLVTVRGQFTGMENGQIGDHAYRFALIKADGIELWRETVPTEVHYYTGWGTWGGWPYYPPPSRRGATIIWTDPLKHDGEAPIPMKRPVKIKPLAN</sequence>
<dbReference type="EMBL" id="JBBKTX010000006">
    <property type="protein sequence ID" value="MFK4751960.1"/>
    <property type="molecule type" value="Genomic_DNA"/>
</dbReference>
<dbReference type="PANTHER" id="PTHR37530">
    <property type="entry name" value="OUTER MEMBRANE PROTEIN SLP"/>
    <property type="match status" value="1"/>
</dbReference>
<dbReference type="Proteomes" id="UP001620597">
    <property type="component" value="Unassembled WGS sequence"/>
</dbReference>
<comment type="caution">
    <text evidence="1">The sequence shown here is derived from an EMBL/GenBank/DDBJ whole genome shotgun (WGS) entry which is preliminary data.</text>
</comment>
<evidence type="ECO:0000313" key="1">
    <source>
        <dbReference type="EMBL" id="MFK4751960.1"/>
    </source>
</evidence>